<protein>
    <submittedName>
        <fullName evidence="2">Uncharacterized protein</fullName>
    </submittedName>
</protein>
<comment type="caution">
    <text evidence="2">The sequence shown here is derived from an EMBL/GenBank/DDBJ whole genome shotgun (WGS) entry which is preliminary data.</text>
</comment>
<reference evidence="2 3" key="1">
    <citation type="submission" date="2012-02" db="EMBL/GenBank/DDBJ databases">
        <title>The Genome Sequence of Bacteroides nordii CL02T12C05.</title>
        <authorList>
            <consortium name="The Broad Institute Genome Sequencing Platform"/>
            <person name="Earl A."/>
            <person name="Ward D."/>
            <person name="Feldgarden M."/>
            <person name="Gevers D."/>
            <person name="Zitomersky N.L."/>
            <person name="Coyne M.J."/>
            <person name="Comstock L.E."/>
            <person name="Young S.K."/>
            <person name="Zeng Q."/>
            <person name="Gargeya S."/>
            <person name="Fitzgerald M."/>
            <person name="Haas B."/>
            <person name="Abouelleil A."/>
            <person name="Alvarado L."/>
            <person name="Arachchi H.M."/>
            <person name="Berlin A."/>
            <person name="Chapman S.B."/>
            <person name="Gearin G."/>
            <person name="Goldberg J."/>
            <person name="Griggs A."/>
            <person name="Gujja S."/>
            <person name="Hansen M."/>
            <person name="Heiman D."/>
            <person name="Howarth C."/>
            <person name="Larimer J."/>
            <person name="Lui A."/>
            <person name="MacDonald P.J.P."/>
            <person name="McCowen C."/>
            <person name="Montmayeur A."/>
            <person name="Murphy C."/>
            <person name="Neiman D."/>
            <person name="Pearson M."/>
            <person name="Priest M."/>
            <person name="Roberts A."/>
            <person name="Saif S."/>
            <person name="Shea T."/>
            <person name="Sisk P."/>
            <person name="Stolte C."/>
            <person name="Sykes S."/>
            <person name="Wortman J."/>
            <person name="Nusbaum C."/>
            <person name="Birren B."/>
        </authorList>
    </citation>
    <scope>NUCLEOTIDE SEQUENCE [LARGE SCALE GENOMIC DNA]</scope>
    <source>
        <strain evidence="2 3">CL02T12C05</strain>
    </source>
</reference>
<dbReference type="HOGENOM" id="CLU_3340240_0_0_10"/>
<sequence length="37" mass="4212">MMPVWIYSGAIGAYLMVMLQKNIILLYNFSSLISKCV</sequence>
<dbReference type="Proteomes" id="UP000003089">
    <property type="component" value="Unassembled WGS sequence"/>
</dbReference>
<dbReference type="AlphaFoldDB" id="I8XAQ0"/>
<evidence type="ECO:0000313" key="2">
    <source>
        <dbReference type="EMBL" id="EIY47940.1"/>
    </source>
</evidence>
<keyword evidence="1" id="KW-1133">Transmembrane helix</keyword>
<dbReference type="PATRIC" id="fig|997884.3.peg.3098"/>
<accession>I8XAQ0</accession>
<evidence type="ECO:0000313" key="3">
    <source>
        <dbReference type="Proteomes" id="UP000003089"/>
    </source>
</evidence>
<evidence type="ECO:0000256" key="1">
    <source>
        <dbReference type="SAM" id="Phobius"/>
    </source>
</evidence>
<feature type="transmembrane region" description="Helical" evidence="1">
    <location>
        <begin position="6"/>
        <end position="29"/>
    </location>
</feature>
<keyword evidence="3" id="KW-1185">Reference proteome</keyword>
<dbReference type="EMBL" id="AGXS01000020">
    <property type="protein sequence ID" value="EIY47940.1"/>
    <property type="molecule type" value="Genomic_DNA"/>
</dbReference>
<gene>
    <name evidence="2" type="ORF">HMPREF1068_03019</name>
</gene>
<keyword evidence="1" id="KW-0812">Transmembrane</keyword>
<organism evidence="2 3">
    <name type="scientific">Bacteroides nordii CL02T12C05</name>
    <dbReference type="NCBI Taxonomy" id="997884"/>
    <lineage>
        <taxon>Bacteria</taxon>
        <taxon>Pseudomonadati</taxon>
        <taxon>Bacteroidota</taxon>
        <taxon>Bacteroidia</taxon>
        <taxon>Bacteroidales</taxon>
        <taxon>Bacteroidaceae</taxon>
        <taxon>Bacteroides</taxon>
    </lineage>
</organism>
<proteinExistence type="predicted"/>
<dbReference type="STRING" id="997884.HMPREF1068_03019"/>
<name>I8XAQ0_9BACE</name>
<keyword evidence="1" id="KW-0472">Membrane</keyword>